<accession>A0ABV5WLE3</accession>
<dbReference type="EC" id="3.-.-.-" evidence="2"/>
<dbReference type="PANTHER" id="PTHR43283">
    <property type="entry name" value="BETA-LACTAMASE-RELATED"/>
    <property type="match status" value="1"/>
</dbReference>
<gene>
    <name evidence="2" type="ORF">ACFFMS_24675</name>
</gene>
<organism evidence="2 3">
    <name type="scientific">Ectobacillus funiculus</name>
    <dbReference type="NCBI Taxonomy" id="137993"/>
    <lineage>
        <taxon>Bacteria</taxon>
        <taxon>Bacillati</taxon>
        <taxon>Bacillota</taxon>
        <taxon>Bacilli</taxon>
        <taxon>Bacillales</taxon>
        <taxon>Bacillaceae</taxon>
        <taxon>Ectobacillus</taxon>
    </lineage>
</organism>
<evidence type="ECO:0000313" key="3">
    <source>
        <dbReference type="Proteomes" id="UP001589609"/>
    </source>
</evidence>
<name>A0ABV5WLE3_9BACI</name>
<reference evidence="2 3" key="1">
    <citation type="submission" date="2024-09" db="EMBL/GenBank/DDBJ databases">
        <authorList>
            <person name="Sun Q."/>
            <person name="Mori K."/>
        </authorList>
    </citation>
    <scope>NUCLEOTIDE SEQUENCE [LARGE SCALE GENOMIC DNA]</scope>
    <source>
        <strain evidence="2 3">JCM 11201</strain>
    </source>
</reference>
<comment type="caution">
    <text evidence="2">The sequence shown here is derived from an EMBL/GenBank/DDBJ whole genome shotgun (WGS) entry which is preliminary data.</text>
</comment>
<dbReference type="RefSeq" id="WP_379951613.1">
    <property type="nucleotide sequence ID" value="NZ_JBHMAF010000193.1"/>
</dbReference>
<dbReference type="SUPFAM" id="SSF56601">
    <property type="entry name" value="beta-lactamase/transpeptidase-like"/>
    <property type="match status" value="1"/>
</dbReference>
<feature type="domain" description="Beta-lactamase-related" evidence="1">
    <location>
        <begin position="15"/>
        <end position="281"/>
    </location>
</feature>
<dbReference type="InterPro" id="IPR001466">
    <property type="entry name" value="Beta-lactam-related"/>
</dbReference>
<dbReference type="PANTHER" id="PTHR43283:SF7">
    <property type="entry name" value="BETA-LACTAMASE-RELATED DOMAIN-CONTAINING PROTEIN"/>
    <property type="match status" value="1"/>
</dbReference>
<dbReference type="InterPro" id="IPR050789">
    <property type="entry name" value="Diverse_Enzym_Activities"/>
</dbReference>
<evidence type="ECO:0000259" key="1">
    <source>
        <dbReference type="Pfam" id="PF00144"/>
    </source>
</evidence>
<sequence length="302" mass="34699">MNVEEIVKQYTKKKVNAFLVVQDGKIIKEYYKKAEDAIQLHKINSITKSITAALIGIAIDKGYILNIETPLNHFFPTLPENKRSLTLYHLLTMTTGEKWEEFGNGSGVRFPSFFVKSKNWTQYVLKRPLLECPGIKMNYNSGSSHLLSALLQNITGMSTRQFAQQSLFAPLGITQYEWEQDPQGVYIGGFSMKMKTKDMLKIGRLFLQNGNWEGRQIISSDWIRQSTIPHFKTYEHIGSYGFHWWVLDRKKFDVPMDMYFAMGYGGQYIIVVPELNLTAAISSCMPRSGLIPLRIFIDNLKQ</sequence>
<dbReference type="Proteomes" id="UP001589609">
    <property type="component" value="Unassembled WGS sequence"/>
</dbReference>
<dbReference type="Gene3D" id="3.40.710.10">
    <property type="entry name" value="DD-peptidase/beta-lactamase superfamily"/>
    <property type="match status" value="1"/>
</dbReference>
<dbReference type="GO" id="GO:0016787">
    <property type="term" value="F:hydrolase activity"/>
    <property type="evidence" value="ECO:0007669"/>
    <property type="project" value="UniProtKB-KW"/>
</dbReference>
<proteinExistence type="predicted"/>
<dbReference type="InterPro" id="IPR012338">
    <property type="entry name" value="Beta-lactam/transpept-like"/>
</dbReference>
<keyword evidence="2" id="KW-0378">Hydrolase</keyword>
<protein>
    <submittedName>
        <fullName evidence="2">Serine hydrolase domain-containing protein</fullName>
        <ecNumber evidence="2">3.-.-.-</ecNumber>
    </submittedName>
</protein>
<keyword evidence="3" id="KW-1185">Reference proteome</keyword>
<dbReference type="Pfam" id="PF00144">
    <property type="entry name" value="Beta-lactamase"/>
    <property type="match status" value="1"/>
</dbReference>
<dbReference type="EMBL" id="JBHMAF010000193">
    <property type="protein sequence ID" value="MFB9761446.1"/>
    <property type="molecule type" value="Genomic_DNA"/>
</dbReference>
<evidence type="ECO:0000313" key="2">
    <source>
        <dbReference type="EMBL" id="MFB9761446.1"/>
    </source>
</evidence>